<sequence>MATTEQENAILQRVTDSKEDAFGKEPERSNETESETLSNPDTDKELGSDLDPHGDAADPDYDLDDEDDFTRSNRADAKFSSSKGAVGAWKSRLPGGSANTGPKGVIRDSLAKDAADRRASAQRIRTTNDRLKAMSFQAETWDEAEARRKREKELEESKGESDDEEASARAIAELKAREQRREQRIAELRAGSINRSSSPLSAAGGPRGLAGGQRWFGHLREVDQNGYVAAIDQEDPSVPVVIHIYGKSVEACAALTFSLSSLARQYPLTKFLQVRATSIGFGGGAGGSLINKHHGRGHQDDDDHYDEDDDDDDDILAVMEKEESAAEVLPTLLVYKGGQLVANLVRVDLDDGWKGGSESAVRDILSRYDALRSSSQPQTKLRTDSSGSDDD</sequence>
<evidence type="ECO:0000313" key="2">
    <source>
        <dbReference type="Proteomes" id="UP000245626"/>
    </source>
</evidence>
<name>A0ACD0NYZ1_9BASI</name>
<dbReference type="Proteomes" id="UP000245626">
    <property type="component" value="Unassembled WGS sequence"/>
</dbReference>
<keyword evidence="2" id="KW-1185">Reference proteome</keyword>
<gene>
    <name evidence="1" type="ORF">IE53DRAFT_69357</name>
</gene>
<evidence type="ECO:0000313" key="1">
    <source>
        <dbReference type="EMBL" id="PWN50991.1"/>
    </source>
</evidence>
<dbReference type="EMBL" id="KZ819880">
    <property type="protein sequence ID" value="PWN50991.1"/>
    <property type="molecule type" value="Genomic_DNA"/>
</dbReference>
<accession>A0ACD0NYZ1</accession>
<proteinExistence type="predicted"/>
<organism evidence="1 2">
    <name type="scientific">Violaceomyces palustris</name>
    <dbReference type="NCBI Taxonomy" id="1673888"/>
    <lineage>
        <taxon>Eukaryota</taxon>
        <taxon>Fungi</taxon>
        <taxon>Dikarya</taxon>
        <taxon>Basidiomycota</taxon>
        <taxon>Ustilaginomycotina</taxon>
        <taxon>Ustilaginomycetes</taxon>
        <taxon>Violaceomycetales</taxon>
        <taxon>Violaceomycetaceae</taxon>
        <taxon>Violaceomyces</taxon>
    </lineage>
</organism>
<protein>
    <submittedName>
        <fullName evidence="1">Thioredoxin-like protein</fullName>
    </submittedName>
</protein>
<reference evidence="1 2" key="1">
    <citation type="journal article" date="2018" name="Mol. Biol. Evol.">
        <title>Broad Genomic Sampling Reveals a Smut Pathogenic Ancestry of the Fungal Clade Ustilaginomycotina.</title>
        <authorList>
            <person name="Kijpornyongpan T."/>
            <person name="Mondo S.J."/>
            <person name="Barry K."/>
            <person name="Sandor L."/>
            <person name="Lee J."/>
            <person name="Lipzen A."/>
            <person name="Pangilinan J."/>
            <person name="LaButti K."/>
            <person name="Hainaut M."/>
            <person name="Henrissat B."/>
            <person name="Grigoriev I.V."/>
            <person name="Spatafora J.W."/>
            <person name="Aime M.C."/>
        </authorList>
    </citation>
    <scope>NUCLEOTIDE SEQUENCE [LARGE SCALE GENOMIC DNA]</scope>
    <source>
        <strain evidence="1 2">SA 807</strain>
    </source>
</reference>